<accession>A0A193SM12</accession>
<evidence type="ECO:0000313" key="1">
    <source>
        <dbReference type="EMBL" id="SOS17916.1"/>
    </source>
</evidence>
<evidence type="ECO:0000313" key="2">
    <source>
        <dbReference type="Proteomes" id="UP000239025"/>
    </source>
</evidence>
<sequence>MIIVHCPWGTLNVIVKVIKWLEHISVVKTRYLSNIWPIWKGVFA</sequence>
<protein>
    <submittedName>
        <fullName evidence="1">Uncharacterized protein</fullName>
    </submittedName>
</protein>
<organism evidence="1 2">
    <name type="scientific">Pseudomonas cerasi</name>
    <dbReference type="NCBI Taxonomy" id="1583341"/>
    <lineage>
        <taxon>Bacteria</taxon>
        <taxon>Pseudomonadati</taxon>
        <taxon>Pseudomonadota</taxon>
        <taxon>Gammaproteobacteria</taxon>
        <taxon>Pseudomonadales</taxon>
        <taxon>Pseudomonadaceae</taxon>
        <taxon>Pseudomonas</taxon>
    </lineage>
</organism>
<dbReference type="AlphaFoldDB" id="A0A193SM12"/>
<keyword evidence="2" id="KW-1185">Reference proteome</keyword>
<dbReference type="EMBL" id="LT963395">
    <property type="protein sequence ID" value="SOS17916.1"/>
    <property type="molecule type" value="Genomic_DNA"/>
</dbReference>
<gene>
    <name evidence="1" type="ORF">PL963_01681</name>
</gene>
<name>A0A193SM12_9PSED</name>
<reference evidence="2" key="1">
    <citation type="submission" date="2017-11" db="EMBL/GenBank/DDBJ databases">
        <authorList>
            <person name="Blom J."/>
        </authorList>
    </citation>
    <scope>NUCLEOTIDE SEQUENCE [LARGE SCALE GENOMIC DNA]</scope>
</reference>
<proteinExistence type="predicted"/>
<dbReference type="Proteomes" id="UP000239025">
    <property type="component" value="Chromosome 1"/>
</dbReference>